<keyword evidence="2" id="KW-1185">Reference proteome</keyword>
<dbReference type="EMBL" id="JAOTEN010000001">
    <property type="protein sequence ID" value="MCU7613468.1"/>
    <property type="molecule type" value="Genomic_DNA"/>
</dbReference>
<gene>
    <name evidence="1" type="ORF">N0B16_03380</name>
</gene>
<protein>
    <submittedName>
        <fullName evidence="1">Uncharacterized protein</fullName>
    </submittedName>
</protein>
<name>A0ABT2VTZ6_9FLAO</name>
<organism evidence="1 2">
    <name type="scientific">Chryseobacterium gilvum</name>
    <dbReference type="NCBI Taxonomy" id="2976534"/>
    <lineage>
        <taxon>Bacteria</taxon>
        <taxon>Pseudomonadati</taxon>
        <taxon>Bacteroidota</taxon>
        <taxon>Flavobacteriia</taxon>
        <taxon>Flavobacteriales</taxon>
        <taxon>Weeksellaceae</taxon>
        <taxon>Chryseobacterium group</taxon>
        <taxon>Chryseobacterium</taxon>
    </lineage>
</organism>
<evidence type="ECO:0000313" key="1">
    <source>
        <dbReference type="EMBL" id="MCU7613468.1"/>
    </source>
</evidence>
<reference evidence="2" key="1">
    <citation type="submission" date="2023-07" db="EMBL/GenBank/DDBJ databases">
        <title>Chryseobacterium sp. GMJ5 Genome sequencing and assembly.</title>
        <authorList>
            <person name="Jung Y."/>
        </authorList>
    </citation>
    <scope>NUCLEOTIDE SEQUENCE [LARGE SCALE GENOMIC DNA]</scope>
    <source>
        <strain evidence="2">GMJ5</strain>
    </source>
</reference>
<accession>A0ABT2VTZ6</accession>
<comment type="caution">
    <text evidence="1">The sequence shown here is derived from an EMBL/GenBank/DDBJ whole genome shotgun (WGS) entry which is preliminary data.</text>
</comment>
<dbReference type="RefSeq" id="WP_262989315.1">
    <property type="nucleotide sequence ID" value="NZ_JAOTEN010000001.1"/>
</dbReference>
<sequence>MRNRKIVIYHASGAHTLEIPSDKFEDVHQRINECIKGKKKSFISKNADGSTTIFPSEMLKNSVITIDLFQDSAENNTKI</sequence>
<dbReference type="Proteomes" id="UP001208114">
    <property type="component" value="Unassembled WGS sequence"/>
</dbReference>
<evidence type="ECO:0000313" key="2">
    <source>
        <dbReference type="Proteomes" id="UP001208114"/>
    </source>
</evidence>
<proteinExistence type="predicted"/>